<dbReference type="PANTHER" id="PTHR10513">
    <property type="entry name" value="DEOXYNUCLEOSIDE KINASE"/>
    <property type="match status" value="1"/>
</dbReference>
<reference evidence="4 5" key="1">
    <citation type="submission" date="2017-11" db="EMBL/GenBank/DDBJ databases">
        <title>Isolation and Characterization of phages of Lactobacillus pentosus and plantarum.</title>
        <authorList>
            <person name="Qi R."/>
            <person name="Yu M."/>
            <person name="Tang T."/>
            <person name="Qiao X."/>
            <person name="Li Y."/>
        </authorList>
    </citation>
    <scope>NUCLEOTIDE SEQUENCE [LARGE SCALE GENOMIC DNA]</scope>
</reference>
<name>A0A3S6QCV4_9CAUD</name>
<dbReference type="Proteomes" id="UP000273025">
    <property type="component" value="Segment"/>
</dbReference>
<dbReference type="PIRSF" id="PIRSF000705">
    <property type="entry name" value="DNK"/>
    <property type="match status" value="1"/>
</dbReference>
<evidence type="ECO:0000256" key="1">
    <source>
        <dbReference type="ARBA" id="ARBA00022634"/>
    </source>
</evidence>
<dbReference type="InterPro" id="IPR027417">
    <property type="entry name" value="P-loop_NTPase"/>
</dbReference>
<feature type="domain" description="Deoxynucleoside kinase" evidence="3">
    <location>
        <begin position="2"/>
        <end position="212"/>
    </location>
</feature>
<keyword evidence="5" id="KW-1185">Reference proteome</keyword>
<dbReference type="GO" id="GO:0071897">
    <property type="term" value="P:DNA biosynthetic process"/>
    <property type="evidence" value="ECO:0007669"/>
    <property type="project" value="UniProtKB-KW"/>
</dbReference>
<feature type="active site" description="Proton acceptor" evidence="2">
    <location>
        <position position="86"/>
    </location>
</feature>
<dbReference type="Gene3D" id="3.40.50.300">
    <property type="entry name" value="P-loop containing nucleotide triphosphate hydrolases"/>
    <property type="match status" value="1"/>
</dbReference>
<dbReference type="SUPFAM" id="SSF52540">
    <property type="entry name" value="P-loop containing nucleoside triphosphate hydrolases"/>
    <property type="match status" value="1"/>
</dbReference>
<evidence type="ECO:0000259" key="3">
    <source>
        <dbReference type="Pfam" id="PF01712"/>
    </source>
</evidence>
<organism evidence="4 5">
    <name type="scientific">Lactobacillus phage Lpa804</name>
    <dbReference type="NCBI Taxonomy" id="2059850"/>
    <lineage>
        <taxon>Viruses</taxon>
        <taxon>Duplodnaviria</taxon>
        <taxon>Heunggongvirae</taxon>
        <taxon>Uroviricota</taxon>
        <taxon>Caudoviricetes</taxon>
        <taxon>Herelleviridae</taxon>
        <taxon>Harbinvirus</taxon>
        <taxon>Harbinvirus Lpa804</taxon>
    </lineage>
</organism>
<dbReference type="InterPro" id="IPR002624">
    <property type="entry name" value="DCK/DGK"/>
</dbReference>
<dbReference type="PANTHER" id="PTHR10513:SF35">
    <property type="entry name" value="DEOXYADENOSINE KINASE"/>
    <property type="match status" value="1"/>
</dbReference>
<dbReference type="EMBL" id="MG557979">
    <property type="protein sequence ID" value="AUG84647.1"/>
    <property type="molecule type" value="Genomic_DNA"/>
</dbReference>
<proteinExistence type="predicted"/>
<dbReference type="InterPro" id="IPR050566">
    <property type="entry name" value="Deoxyribonucleoside_kinase"/>
</dbReference>
<protein>
    <submittedName>
        <fullName evidence="4">Deoxynucleoside kinase</fullName>
    </submittedName>
</protein>
<dbReference type="InterPro" id="IPR031314">
    <property type="entry name" value="DNK_dom"/>
</dbReference>
<keyword evidence="4" id="KW-0808">Transferase</keyword>
<evidence type="ECO:0000256" key="2">
    <source>
        <dbReference type="PIRSR" id="PIRSR000705-1"/>
    </source>
</evidence>
<evidence type="ECO:0000313" key="5">
    <source>
        <dbReference type="Proteomes" id="UP000273025"/>
    </source>
</evidence>
<gene>
    <name evidence="4" type="ORF">Lpa804_23</name>
</gene>
<evidence type="ECO:0000313" key="4">
    <source>
        <dbReference type="EMBL" id="AUG84647.1"/>
    </source>
</evidence>
<dbReference type="Pfam" id="PF01712">
    <property type="entry name" value="dNK"/>
    <property type="match status" value="1"/>
</dbReference>
<keyword evidence="4" id="KW-0418">Kinase</keyword>
<dbReference type="GO" id="GO:0019136">
    <property type="term" value="F:deoxynucleoside kinase activity"/>
    <property type="evidence" value="ECO:0007669"/>
    <property type="project" value="InterPro"/>
</dbReference>
<keyword evidence="1" id="KW-0237">DNA synthesis</keyword>
<sequence>MIYVNAPIGMGKSALTELLSKDLNTKAFYEKVDDMAMLHKFYAAGEDSRLSLAFPLQVAFLNYRYQQLREGLHLAETEGMKNTVYDSSLLSDGLMAFNLYKRGEFPKEEFRLYQELSQNMQANVSGHPFRGFPDVIIYLKGSFELMLEHIESRGRDMETIDDDKKDYYHSVWETYDNWYQSYAQSPVITIDMDKYDYVNNSEDRRNVIEYIESKLADLGLLSDNELAGLYLAHDTKNHPVEVGNTPTAWTPAPEDILNEKVK</sequence>
<accession>A0A3S6QCV4</accession>
<dbReference type="GO" id="GO:0005524">
    <property type="term" value="F:ATP binding"/>
    <property type="evidence" value="ECO:0007669"/>
    <property type="project" value="InterPro"/>
</dbReference>